<proteinExistence type="inferred from homology"/>
<name>A0A2H0UKQ1_9BACT</name>
<keyword evidence="2" id="KW-0472">Membrane</keyword>
<evidence type="ECO:0000259" key="3">
    <source>
        <dbReference type="Pfam" id="PF02397"/>
    </source>
</evidence>
<comment type="caution">
    <text evidence="4">The sequence shown here is derived from an EMBL/GenBank/DDBJ whole genome shotgun (WGS) entry which is preliminary data.</text>
</comment>
<organism evidence="4 5">
    <name type="scientific">Candidatus Harrisonbacteria bacterium CG10_big_fil_rev_8_21_14_0_10_49_15</name>
    <dbReference type="NCBI Taxonomy" id="1974587"/>
    <lineage>
        <taxon>Bacteria</taxon>
        <taxon>Candidatus Harrisoniibacteriota</taxon>
    </lineage>
</organism>
<accession>A0A2H0UKQ1</accession>
<dbReference type="GO" id="GO:0016780">
    <property type="term" value="F:phosphotransferase activity, for other substituted phosphate groups"/>
    <property type="evidence" value="ECO:0007669"/>
    <property type="project" value="TreeGrafter"/>
</dbReference>
<dbReference type="AlphaFoldDB" id="A0A2H0UKQ1"/>
<keyword evidence="2" id="KW-0812">Transmembrane</keyword>
<dbReference type="PANTHER" id="PTHR30576:SF10">
    <property type="entry name" value="SLL5057 PROTEIN"/>
    <property type="match status" value="1"/>
</dbReference>
<dbReference type="EMBL" id="PFBD01000022">
    <property type="protein sequence ID" value="PIR86983.1"/>
    <property type="molecule type" value="Genomic_DNA"/>
</dbReference>
<keyword evidence="2" id="KW-1133">Transmembrane helix</keyword>
<gene>
    <name evidence="4" type="ORF">COU11_03130</name>
</gene>
<feature type="domain" description="Bacterial sugar transferase" evidence="3">
    <location>
        <begin position="37"/>
        <end position="224"/>
    </location>
</feature>
<evidence type="ECO:0000313" key="4">
    <source>
        <dbReference type="EMBL" id="PIR86983.1"/>
    </source>
</evidence>
<dbReference type="Proteomes" id="UP000229526">
    <property type="component" value="Unassembled WGS sequence"/>
</dbReference>
<protein>
    <recommendedName>
        <fullName evidence="3">Bacterial sugar transferase domain-containing protein</fullName>
    </recommendedName>
</protein>
<dbReference type="PANTHER" id="PTHR30576">
    <property type="entry name" value="COLANIC BIOSYNTHESIS UDP-GLUCOSE LIPID CARRIER TRANSFERASE"/>
    <property type="match status" value="1"/>
</dbReference>
<dbReference type="InterPro" id="IPR003362">
    <property type="entry name" value="Bact_transf"/>
</dbReference>
<dbReference type="Pfam" id="PF02397">
    <property type="entry name" value="Bac_transf"/>
    <property type="match status" value="1"/>
</dbReference>
<evidence type="ECO:0000256" key="1">
    <source>
        <dbReference type="ARBA" id="ARBA00006464"/>
    </source>
</evidence>
<sequence>MPKRANSGEISFAPPSVETAFSFAPARRHSYGTGATKRILDVVISLGGLSFFAILYPLFTLVIKLDSRGPVLVKLPRVSGGSIIGLYKFRTMVAGAHTQKKRLRHLNERGDGPFFKMTHDPRVTRAGRIIRRFRLDEVPQFINVLRGELSVVGPRPHELQEVAQYPDEFKFLTRERAGITGLSQINGASSLPFSEELEHDGYYAQHKSLWLDLAIMGKTAIIMLFDPSAV</sequence>
<evidence type="ECO:0000256" key="2">
    <source>
        <dbReference type="SAM" id="Phobius"/>
    </source>
</evidence>
<feature type="transmembrane region" description="Helical" evidence="2">
    <location>
        <begin position="39"/>
        <end position="59"/>
    </location>
</feature>
<reference evidence="5" key="1">
    <citation type="submission" date="2017-09" db="EMBL/GenBank/DDBJ databases">
        <title>Depth-based differentiation of microbial function through sediment-hosted aquifers and enrichment of novel symbionts in the deep terrestrial subsurface.</title>
        <authorList>
            <person name="Probst A.J."/>
            <person name="Ladd B."/>
            <person name="Jarett J.K."/>
            <person name="Geller-Mcgrath D.E."/>
            <person name="Sieber C.M.K."/>
            <person name="Emerson J.B."/>
            <person name="Anantharaman K."/>
            <person name="Thomas B.C."/>
            <person name="Malmstrom R."/>
            <person name="Stieglmeier M."/>
            <person name="Klingl A."/>
            <person name="Woyke T."/>
            <person name="Ryan C.M."/>
            <person name="Banfield J.F."/>
        </authorList>
    </citation>
    <scope>NUCLEOTIDE SEQUENCE [LARGE SCALE GENOMIC DNA]</scope>
</reference>
<comment type="similarity">
    <text evidence="1">Belongs to the bacterial sugar transferase family.</text>
</comment>
<evidence type="ECO:0000313" key="5">
    <source>
        <dbReference type="Proteomes" id="UP000229526"/>
    </source>
</evidence>